<name>A0A813PMW2_9BILA</name>
<evidence type="ECO:0000313" key="2">
    <source>
        <dbReference type="EMBL" id="CAF3533144.1"/>
    </source>
</evidence>
<reference evidence="1" key="1">
    <citation type="submission" date="2021-02" db="EMBL/GenBank/DDBJ databases">
        <authorList>
            <person name="Nowell W R."/>
        </authorList>
    </citation>
    <scope>NUCLEOTIDE SEQUENCE</scope>
</reference>
<gene>
    <name evidence="1" type="ORF">GPM918_LOCUS958</name>
    <name evidence="2" type="ORF">SRO942_LOCUS958</name>
</gene>
<accession>A0A813PMW2</accession>
<sequence>MAEKSILFQEKALEILLSQVESNTINESLLCLENIARYQRLPTHFISYFVEQLSQDADNIIRKSFNILRFQISRDYVKYSEELLQSIPLPSIIDQDRLARETTVQQCLGTIQTLFFVEYLEPTTFELPATQWSRQCLCIDLLTRCSDRSPARILNFYHQLTQFEIFKQYQLYNDQRDDFVRTLIEKQRSYDFNLATIIQILIYSKTSTDQAMKLLQSKEDNWFFQIRLYFIQSILNQSSSNTLYSQTVLNHLIERI</sequence>
<organism evidence="1 3">
    <name type="scientific">Didymodactylos carnosus</name>
    <dbReference type="NCBI Taxonomy" id="1234261"/>
    <lineage>
        <taxon>Eukaryota</taxon>
        <taxon>Metazoa</taxon>
        <taxon>Spiralia</taxon>
        <taxon>Gnathifera</taxon>
        <taxon>Rotifera</taxon>
        <taxon>Eurotatoria</taxon>
        <taxon>Bdelloidea</taxon>
        <taxon>Philodinida</taxon>
        <taxon>Philodinidae</taxon>
        <taxon>Didymodactylos</taxon>
    </lineage>
</organism>
<dbReference type="EMBL" id="CAJNOQ010000082">
    <property type="protein sequence ID" value="CAF0753199.1"/>
    <property type="molecule type" value="Genomic_DNA"/>
</dbReference>
<proteinExistence type="predicted"/>
<evidence type="ECO:0000313" key="1">
    <source>
        <dbReference type="EMBL" id="CAF0753199.1"/>
    </source>
</evidence>
<dbReference type="OrthoDB" id="10575772at2759"/>
<dbReference type="AlphaFoldDB" id="A0A813PMW2"/>
<keyword evidence="3" id="KW-1185">Reference proteome</keyword>
<protein>
    <submittedName>
        <fullName evidence="1">Uncharacterized protein</fullName>
    </submittedName>
</protein>
<comment type="caution">
    <text evidence="1">The sequence shown here is derived from an EMBL/GenBank/DDBJ whole genome shotgun (WGS) entry which is preliminary data.</text>
</comment>
<dbReference type="Proteomes" id="UP000681722">
    <property type="component" value="Unassembled WGS sequence"/>
</dbReference>
<dbReference type="Proteomes" id="UP000663829">
    <property type="component" value="Unassembled WGS sequence"/>
</dbReference>
<dbReference type="EMBL" id="CAJOBC010000082">
    <property type="protein sequence ID" value="CAF3533144.1"/>
    <property type="molecule type" value="Genomic_DNA"/>
</dbReference>
<evidence type="ECO:0000313" key="3">
    <source>
        <dbReference type="Proteomes" id="UP000663829"/>
    </source>
</evidence>